<name>A0A6S7DTF5_9BURK</name>
<keyword evidence="3" id="KW-1185">Reference proteome</keyword>
<protein>
    <submittedName>
        <fullName evidence="2">Putative membrane protein</fullName>
    </submittedName>
</protein>
<proteinExistence type="predicted"/>
<feature type="transmembrane region" description="Helical" evidence="1">
    <location>
        <begin position="269"/>
        <end position="291"/>
    </location>
</feature>
<keyword evidence="1" id="KW-0812">Transmembrane</keyword>
<dbReference type="Proteomes" id="UP000494203">
    <property type="component" value="Unassembled WGS sequence"/>
</dbReference>
<accession>A0A6S7DTF5</accession>
<keyword evidence="1" id="KW-1133">Transmembrane helix</keyword>
<evidence type="ECO:0000256" key="1">
    <source>
        <dbReference type="SAM" id="Phobius"/>
    </source>
</evidence>
<feature type="transmembrane region" description="Helical" evidence="1">
    <location>
        <begin position="116"/>
        <end position="140"/>
    </location>
</feature>
<reference evidence="2 3" key="1">
    <citation type="submission" date="2020-04" db="EMBL/GenBank/DDBJ databases">
        <authorList>
            <person name="De Canck E."/>
        </authorList>
    </citation>
    <scope>NUCLEOTIDE SEQUENCE [LARGE SCALE GENOMIC DNA]</scope>
    <source>
        <strain evidence="2 3">LMG 26788</strain>
    </source>
</reference>
<evidence type="ECO:0000313" key="3">
    <source>
        <dbReference type="Proteomes" id="UP000494203"/>
    </source>
</evidence>
<dbReference type="AlphaFoldDB" id="A0A6S7DTF5"/>
<evidence type="ECO:0000313" key="2">
    <source>
        <dbReference type="EMBL" id="CAB3840511.1"/>
    </source>
</evidence>
<organism evidence="2 3">
    <name type="scientific">Achromobacter pulmonis</name>
    <dbReference type="NCBI Taxonomy" id="1389932"/>
    <lineage>
        <taxon>Bacteria</taxon>
        <taxon>Pseudomonadati</taxon>
        <taxon>Pseudomonadota</taxon>
        <taxon>Betaproteobacteria</taxon>
        <taxon>Burkholderiales</taxon>
        <taxon>Alcaligenaceae</taxon>
        <taxon>Achromobacter</taxon>
    </lineage>
</organism>
<dbReference type="Pfam" id="PF11067">
    <property type="entry name" value="DUF2868"/>
    <property type="match status" value="1"/>
</dbReference>
<sequence length="476" mass="50800">MPSPTSRDVSATFDASGQAPLRAYWLAELIRLREAHWGPLEDTAIVRQVRQLEVGLPDRILARAQALAQQENLAPLVDGWRRSAFAVLALLLLLALLSGAGVAAGALGDGTRAVNVLWAMGALLGLHLLTFLLWLASFLLRPAAMTPLGRLWLWITRKLARGPDSALVPQALLNLLARAGALRGLFGAISHGLWLAGLAAALATLLALLSTASYRFIWATTLLAPDTFVRLTQVIGWLPSQLGFPLPDPAMVRASDGTRPLAADAQVQWSLWLIGVFVTYGILPRLLAWLACIAATRRALRGLAIDPALAGHAALRDRLEPPAQSTGIDRPVDPLHQPRVATAVPAGLGGQPVLLGLELPADLDWPPATLAASIRQAGNLDTREQRNRLLDALAQAAASRLLVACDARQTPDRGTLALIAELAAHANQTRVWLLAPAGAETREPQWRQRLSALGLDAAAIIGPGGTPLDWLEHGHD</sequence>
<keyword evidence="1" id="KW-0472">Membrane</keyword>
<dbReference type="RefSeq" id="WP_175140303.1">
    <property type="nucleotide sequence ID" value="NZ_CADIKZ010000002.1"/>
</dbReference>
<feature type="transmembrane region" description="Helical" evidence="1">
    <location>
        <begin position="84"/>
        <end position="104"/>
    </location>
</feature>
<dbReference type="InterPro" id="IPR021296">
    <property type="entry name" value="DUF2868"/>
</dbReference>
<feature type="transmembrane region" description="Helical" evidence="1">
    <location>
        <begin position="193"/>
        <end position="217"/>
    </location>
</feature>
<dbReference type="EMBL" id="CADIKZ010000002">
    <property type="protein sequence ID" value="CAB3840511.1"/>
    <property type="molecule type" value="Genomic_DNA"/>
</dbReference>
<gene>
    <name evidence="2" type="ORF">LMG26788_01233</name>
</gene>